<comment type="caution">
    <text evidence="2">The sequence shown here is derived from an EMBL/GenBank/DDBJ whole genome shotgun (WGS) entry which is preliminary data.</text>
</comment>
<evidence type="ECO:0000256" key="1">
    <source>
        <dbReference type="SAM" id="MobiDB-lite"/>
    </source>
</evidence>
<dbReference type="AlphaFoldDB" id="A0A3M7HRD0"/>
<feature type="compositionally biased region" description="Basic and acidic residues" evidence="1">
    <location>
        <begin position="11"/>
        <end position="23"/>
    </location>
</feature>
<dbReference type="EMBL" id="QWIS01000015">
    <property type="protein sequence ID" value="RMZ15930.1"/>
    <property type="molecule type" value="Genomic_DNA"/>
</dbReference>
<evidence type="ECO:0000313" key="3">
    <source>
        <dbReference type="Proteomes" id="UP000280598"/>
    </source>
</evidence>
<reference evidence="2 3" key="1">
    <citation type="journal article" date="2018" name="BMC Genomics">
        <title>Genomic evidence for intraspecific hybridization in a clonal and extremely halotolerant yeast.</title>
        <authorList>
            <person name="Gostincar C."/>
            <person name="Stajich J.E."/>
            <person name="Zupancic J."/>
            <person name="Zalar P."/>
            <person name="Gunde-Cimerman N."/>
        </authorList>
    </citation>
    <scope>NUCLEOTIDE SEQUENCE [LARGE SCALE GENOMIC DNA]</scope>
    <source>
        <strain evidence="2 3">EXF-562</strain>
    </source>
</reference>
<proteinExistence type="predicted"/>
<dbReference type="Proteomes" id="UP000280598">
    <property type="component" value="Unassembled WGS sequence"/>
</dbReference>
<name>A0A3M7HRD0_HORWE</name>
<sequence>MGRTKSRGKDKRSQDDVLEGYKGKPTKDINWGISRTKTNNAEFINCMTSSGGNDNYGDARAEDIHKNENTKATVKLEELMLMYPSSMQRTWIDSDRNWPFGGLLEIDAVWAYASICGAKTSRSVTGRLASTSETSNHNKDRLTLNFTPSAQLPPLGECLAARRHEREPKLFPYIAAAPTETETLEAVE</sequence>
<protein>
    <submittedName>
        <fullName evidence="2">Uncharacterized protein</fullName>
    </submittedName>
</protein>
<organism evidence="2 3">
    <name type="scientific">Hortaea werneckii</name>
    <name type="common">Black yeast</name>
    <name type="synonym">Cladosporium werneckii</name>
    <dbReference type="NCBI Taxonomy" id="91943"/>
    <lineage>
        <taxon>Eukaryota</taxon>
        <taxon>Fungi</taxon>
        <taxon>Dikarya</taxon>
        <taxon>Ascomycota</taxon>
        <taxon>Pezizomycotina</taxon>
        <taxon>Dothideomycetes</taxon>
        <taxon>Dothideomycetidae</taxon>
        <taxon>Mycosphaerellales</taxon>
        <taxon>Teratosphaeriaceae</taxon>
        <taxon>Hortaea</taxon>
    </lineage>
</organism>
<evidence type="ECO:0000313" key="2">
    <source>
        <dbReference type="EMBL" id="RMZ15930.1"/>
    </source>
</evidence>
<gene>
    <name evidence="2" type="ORF">D0860_01309</name>
</gene>
<feature type="compositionally biased region" description="Basic residues" evidence="1">
    <location>
        <begin position="1"/>
        <end position="10"/>
    </location>
</feature>
<dbReference type="VEuPathDB" id="FungiDB:BTJ68_10357"/>
<accession>A0A3M7HRD0</accession>
<feature type="region of interest" description="Disordered" evidence="1">
    <location>
        <begin position="1"/>
        <end position="23"/>
    </location>
</feature>